<evidence type="ECO:0000256" key="9">
    <source>
        <dbReference type="PROSITE-ProRule" id="PRU00473"/>
    </source>
</evidence>
<evidence type="ECO:0000256" key="3">
    <source>
        <dbReference type="ARBA" id="ARBA00022452"/>
    </source>
</evidence>
<feature type="domain" description="OmpA-like" evidence="11">
    <location>
        <begin position="250"/>
        <end position="378"/>
    </location>
</feature>
<keyword evidence="13" id="KW-1185">Reference proteome</keyword>
<dbReference type="InterPro" id="IPR006664">
    <property type="entry name" value="OMP_bac"/>
</dbReference>
<dbReference type="PRINTS" id="PR01021">
    <property type="entry name" value="OMPADOMAIN"/>
</dbReference>
<gene>
    <name evidence="12" type="ORF">FNU76_03580</name>
</gene>
<dbReference type="Gene3D" id="2.40.160.20">
    <property type="match status" value="1"/>
</dbReference>
<keyword evidence="6" id="KW-0626">Porin</keyword>
<dbReference type="Gene3D" id="3.30.1330.60">
    <property type="entry name" value="OmpA-like domain"/>
    <property type="match status" value="1"/>
</dbReference>
<evidence type="ECO:0000256" key="6">
    <source>
        <dbReference type="ARBA" id="ARBA00023114"/>
    </source>
</evidence>
<dbReference type="SUPFAM" id="SSF56925">
    <property type="entry name" value="OMPA-like"/>
    <property type="match status" value="1"/>
</dbReference>
<protein>
    <submittedName>
        <fullName evidence="12">OmpA family protein</fullName>
    </submittedName>
</protein>
<comment type="subcellular location">
    <subcellularLocation>
        <location evidence="1">Cell outer membrane</location>
        <topology evidence="1">Multi-pass membrane protein</topology>
    </subcellularLocation>
</comment>
<dbReference type="KEGG" id="cari:FNU76_03580"/>
<dbReference type="SUPFAM" id="SSF103088">
    <property type="entry name" value="OmpA-like"/>
    <property type="match status" value="1"/>
</dbReference>
<dbReference type="InterPro" id="IPR050330">
    <property type="entry name" value="Bact_OuterMem_StrucFunc"/>
</dbReference>
<dbReference type="Pfam" id="PF01389">
    <property type="entry name" value="OmpA_membrane"/>
    <property type="match status" value="1"/>
</dbReference>
<organism evidence="12 13">
    <name type="scientific">Chitinimonas arctica</name>
    <dbReference type="NCBI Taxonomy" id="2594795"/>
    <lineage>
        <taxon>Bacteria</taxon>
        <taxon>Pseudomonadati</taxon>
        <taxon>Pseudomonadota</taxon>
        <taxon>Betaproteobacteria</taxon>
        <taxon>Neisseriales</taxon>
        <taxon>Chitinibacteraceae</taxon>
        <taxon>Chitinimonas</taxon>
    </lineage>
</organism>
<keyword evidence="4" id="KW-0812">Transmembrane</keyword>
<evidence type="ECO:0000256" key="10">
    <source>
        <dbReference type="RuleBase" id="RU003859"/>
    </source>
</evidence>
<dbReference type="InterPro" id="IPR000498">
    <property type="entry name" value="OmpA-like_TM_dom"/>
</dbReference>
<evidence type="ECO:0000259" key="11">
    <source>
        <dbReference type="PROSITE" id="PS51123"/>
    </source>
</evidence>
<dbReference type="EMBL" id="CP041730">
    <property type="protein sequence ID" value="QDQ25508.1"/>
    <property type="molecule type" value="Genomic_DNA"/>
</dbReference>
<evidence type="ECO:0000313" key="13">
    <source>
        <dbReference type="Proteomes" id="UP000317550"/>
    </source>
</evidence>
<reference evidence="13" key="1">
    <citation type="submission" date="2019-07" db="EMBL/GenBank/DDBJ databases">
        <title>Chitinimonas sp. nov., isolated from Ny-Alesund, arctica soil.</title>
        <authorList>
            <person name="Xu Q."/>
            <person name="Peng F."/>
        </authorList>
    </citation>
    <scope>NUCLEOTIDE SEQUENCE [LARGE SCALE GENOMIC DNA]</scope>
    <source>
        <strain evidence="13">R3-44</strain>
    </source>
</reference>
<keyword evidence="8" id="KW-0998">Cell outer membrane</keyword>
<dbReference type="GO" id="GO:0006811">
    <property type="term" value="P:monoatomic ion transport"/>
    <property type="evidence" value="ECO:0007669"/>
    <property type="project" value="UniProtKB-KW"/>
</dbReference>
<keyword evidence="2" id="KW-0813">Transport</keyword>
<evidence type="ECO:0000256" key="7">
    <source>
        <dbReference type="ARBA" id="ARBA00023136"/>
    </source>
</evidence>
<keyword evidence="3" id="KW-1134">Transmembrane beta strand</keyword>
<keyword evidence="5" id="KW-0406">Ion transport</keyword>
<dbReference type="PROSITE" id="PS51123">
    <property type="entry name" value="OMPA_2"/>
    <property type="match status" value="1"/>
</dbReference>
<dbReference type="AlphaFoldDB" id="A0A516SBR6"/>
<proteinExistence type="inferred from homology"/>
<dbReference type="GO" id="GO:0046930">
    <property type="term" value="C:pore complex"/>
    <property type="evidence" value="ECO:0007669"/>
    <property type="project" value="UniProtKB-KW"/>
</dbReference>
<dbReference type="Pfam" id="PF00691">
    <property type="entry name" value="OmpA"/>
    <property type="match status" value="1"/>
</dbReference>
<dbReference type="RefSeq" id="WP_143856433.1">
    <property type="nucleotide sequence ID" value="NZ_CP041730.1"/>
</dbReference>
<dbReference type="PANTHER" id="PTHR30329:SF21">
    <property type="entry name" value="LIPOPROTEIN YIAD-RELATED"/>
    <property type="match status" value="1"/>
</dbReference>
<evidence type="ECO:0000256" key="5">
    <source>
        <dbReference type="ARBA" id="ARBA00023065"/>
    </source>
</evidence>
<keyword evidence="7 9" id="KW-0472">Membrane</keyword>
<dbReference type="GO" id="GO:0015288">
    <property type="term" value="F:porin activity"/>
    <property type="evidence" value="ECO:0007669"/>
    <property type="project" value="UniProtKB-KW"/>
</dbReference>
<evidence type="ECO:0000313" key="12">
    <source>
        <dbReference type="EMBL" id="QDQ25508.1"/>
    </source>
</evidence>
<evidence type="ECO:0000256" key="8">
    <source>
        <dbReference type="ARBA" id="ARBA00023237"/>
    </source>
</evidence>
<dbReference type="CDD" id="cd07185">
    <property type="entry name" value="OmpA_C-like"/>
    <property type="match status" value="1"/>
</dbReference>
<dbReference type="PANTHER" id="PTHR30329">
    <property type="entry name" value="STATOR ELEMENT OF FLAGELLAR MOTOR COMPLEX"/>
    <property type="match status" value="1"/>
</dbReference>
<dbReference type="InterPro" id="IPR006665">
    <property type="entry name" value="OmpA-like"/>
</dbReference>
<dbReference type="InterPro" id="IPR036737">
    <property type="entry name" value="OmpA-like_sf"/>
</dbReference>
<evidence type="ECO:0000256" key="1">
    <source>
        <dbReference type="ARBA" id="ARBA00004571"/>
    </source>
</evidence>
<dbReference type="Proteomes" id="UP000317550">
    <property type="component" value="Chromosome"/>
</dbReference>
<comment type="similarity">
    <text evidence="10">Belongs to the outer membrane OOP (TC 1.B.6) superfamily.</text>
</comment>
<dbReference type="InterPro" id="IPR011250">
    <property type="entry name" value="OMP/PagP_B-barrel"/>
</dbReference>
<evidence type="ECO:0000256" key="4">
    <source>
        <dbReference type="ARBA" id="ARBA00022692"/>
    </source>
</evidence>
<accession>A0A516SBR6</accession>
<sequence>MQPISGPKAIGLLTLAIAVGQYAIADDAGWYAGFNAGQSRAKIDEARINSDLLGSGYTSTLIDSDNRSTGYKLFGGYQFSPYFAMEGGYFDLGKFGYTATTVPAGTLSGEIKLRGLNLDLVGLLPFTDRFAAFGRLGATSIRAKDRFSGTGSVVVLNPTPSKRDTLYKFGLGLQYAFTDSLGMRTELERYRINDAVGNRGDIDLISVGLLYRFGGKAPAPAAPIRQPEPVYVAPSPPPPVVMQRPPVPPPTPQKVSFSADSLFDFDKSTVKPEGKQALDKFSDGLKGNKLGIITVVGHTDRIGSHTYNQALSTRRAEAVKAHLVNSAGIPGDRIDARGVDGAEPVTKPDECPGLKKTRKLIICLQPDRRVEVTVSGTE</sequence>
<evidence type="ECO:0000256" key="2">
    <source>
        <dbReference type="ARBA" id="ARBA00022448"/>
    </source>
</evidence>
<dbReference type="GO" id="GO:0009279">
    <property type="term" value="C:cell outer membrane"/>
    <property type="evidence" value="ECO:0007669"/>
    <property type="project" value="UniProtKB-SubCell"/>
</dbReference>
<name>A0A516SBR6_9NEIS</name>
<dbReference type="OrthoDB" id="9130661at2"/>